<gene>
    <name evidence="1" type="ORF">S12H4_45665</name>
</gene>
<comment type="caution">
    <text evidence="1">The sequence shown here is derived from an EMBL/GenBank/DDBJ whole genome shotgun (WGS) entry which is preliminary data.</text>
</comment>
<name>X1U0B4_9ZZZZ</name>
<dbReference type="AlphaFoldDB" id="X1U0B4"/>
<evidence type="ECO:0000313" key="1">
    <source>
        <dbReference type="EMBL" id="GAJ10968.1"/>
    </source>
</evidence>
<reference evidence="1" key="1">
    <citation type="journal article" date="2014" name="Front. Microbiol.">
        <title>High frequency of phylogenetically diverse reductive dehalogenase-homologous genes in deep subseafloor sedimentary metagenomes.</title>
        <authorList>
            <person name="Kawai M."/>
            <person name="Futagami T."/>
            <person name="Toyoda A."/>
            <person name="Takaki Y."/>
            <person name="Nishi S."/>
            <person name="Hori S."/>
            <person name="Arai W."/>
            <person name="Tsubouchi T."/>
            <person name="Morono Y."/>
            <person name="Uchiyama I."/>
            <person name="Ito T."/>
            <person name="Fujiyama A."/>
            <person name="Inagaki F."/>
            <person name="Takami H."/>
        </authorList>
    </citation>
    <scope>NUCLEOTIDE SEQUENCE</scope>
    <source>
        <strain evidence="1">Expedition CK06-06</strain>
    </source>
</reference>
<feature type="non-terminal residue" evidence="1">
    <location>
        <position position="31"/>
    </location>
</feature>
<accession>X1U0B4</accession>
<protein>
    <submittedName>
        <fullName evidence="1">Uncharacterized protein</fullName>
    </submittedName>
</protein>
<sequence>MLHRDNFFVEEEFVIVRNMPLLKRYDTEKIV</sequence>
<proteinExistence type="predicted"/>
<dbReference type="EMBL" id="BARW01028259">
    <property type="protein sequence ID" value="GAJ10968.1"/>
    <property type="molecule type" value="Genomic_DNA"/>
</dbReference>
<organism evidence="1">
    <name type="scientific">marine sediment metagenome</name>
    <dbReference type="NCBI Taxonomy" id="412755"/>
    <lineage>
        <taxon>unclassified sequences</taxon>
        <taxon>metagenomes</taxon>
        <taxon>ecological metagenomes</taxon>
    </lineage>
</organism>